<dbReference type="SMART" id="SM00326">
    <property type="entry name" value="SH3"/>
    <property type="match status" value="1"/>
</dbReference>
<dbReference type="GO" id="GO:0005737">
    <property type="term" value="C:cytoplasm"/>
    <property type="evidence" value="ECO:0007669"/>
    <property type="project" value="TreeGrafter"/>
</dbReference>
<organism evidence="5">
    <name type="scientific">Mesocestoides corti</name>
    <name type="common">Flatworm</name>
    <dbReference type="NCBI Taxonomy" id="53468"/>
    <lineage>
        <taxon>Eukaryota</taxon>
        <taxon>Metazoa</taxon>
        <taxon>Spiralia</taxon>
        <taxon>Lophotrochozoa</taxon>
        <taxon>Platyhelminthes</taxon>
        <taxon>Cestoda</taxon>
        <taxon>Eucestoda</taxon>
        <taxon>Cyclophyllidea</taxon>
        <taxon>Mesocestoididae</taxon>
        <taxon>Mesocestoides</taxon>
    </lineage>
</organism>
<feature type="compositionally biased region" description="Low complexity" evidence="3">
    <location>
        <begin position="236"/>
        <end position="252"/>
    </location>
</feature>
<dbReference type="AlphaFoldDB" id="A0A5K3FEJ2"/>
<evidence type="ECO:0000256" key="3">
    <source>
        <dbReference type="SAM" id="MobiDB-lite"/>
    </source>
</evidence>
<dbReference type="InterPro" id="IPR001452">
    <property type="entry name" value="SH3_domain"/>
</dbReference>
<keyword evidence="1 2" id="KW-0728">SH3 domain</keyword>
<name>A0A5K3FEJ2_MESCO</name>
<dbReference type="PANTHER" id="PTHR14167">
    <property type="entry name" value="SH3 DOMAIN-CONTAINING"/>
    <property type="match status" value="1"/>
</dbReference>
<feature type="compositionally biased region" description="Polar residues" evidence="3">
    <location>
        <begin position="304"/>
        <end position="348"/>
    </location>
</feature>
<feature type="region of interest" description="Disordered" evidence="3">
    <location>
        <begin position="236"/>
        <end position="255"/>
    </location>
</feature>
<dbReference type="Pfam" id="PF14604">
    <property type="entry name" value="SH3_9"/>
    <property type="match status" value="1"/>
</dbReference>
<proteinExistence type="predicted"/>
<feature type="compositionally biased region" description="Polar residues" evidence="3">
    <location>
        <begin position="278"/>
        <end position="287"/>
    </location>
</feature>
<reference evidence="5" key="1">
    <citation type="submission" date="2019-11" db="UniProtKB">
        <authorList>
            <consortium name="WormBaseParasite"/>
        </authorList>
    </citation>
    <scope>IDENTIFICATION</scope>
</reference>
<dbReference type="Gene3D" id="2.30.30.40">
    <property type="entry name" value="SH3 Domains"/>
    <property type="match status" value="1"/>
</dbReference>
<evidence type="ECO:0000256" key="2">
    <source>
        <dbReference type="PROSITE-ProRule" id="PRU00192"/>
    </source>
</evidence>
<protein>
    <submittedName>
        <fullName evidence="5">SH3 domain-containing protein</fullName>
    </submittedName>
</protein>
<dbReference type="PANTHER" id="PTHR14167:SF116">
    <property type="entry name" value="CAP, ISOFORM AC"/>
    <property type="match status" value="1"/>
</dbReference>
<feature type="domain" description="SH3" evidence="4">
    <location>
        <begin position="348"/>
        <end position="414"/>
    </location>
</feature>
<evidence type="ECO:0000256" key="1">
    <source>
        <dbReference type="ARBA" id="ARBA00022443"/>
    </source>
</evidence>
<dbReference type="InterPro" id="IPR050384">
    <property type="entry name" value="Endophilin_SH3RF"/>
</dbReference>
<feature type="region of interest" description="Disordered" evidence="3">
    <location>
        <begin position="267"/>
        <end position="349"/>
    </location>
</feature>
<dbReference type="InterPro" id="IPR036028">
    <property type="entry name" value="SH3-like_dom_sf"/>
</dbReference>
<sequence>MSQTLDNSNNVGGKTSIKDKLSRRVRLTITKTGQKLKTSQKCINGSDYERLQDYHNKVRNQKEALRKLSDQWKRYLAKTEEIDKICYEFETDLVRFFNLYEKTNENIKKSTSHFPVISGVPFAAEIIESKRHLEKESKKIKTAEEHYSVYLASKNIFQKATELKKEREKQAMESAQMTFLEDMQNLDQTLPRAIEMSREKLYECMATYFGEKIQHLNMVLEETKNIQELIKDVGNLSSSPLSSSVPGSPGCSTAAPVDEQTLLSTNEYSEPSDAKNIQGLSEFSPHQPTAPKASPKRTHLVRNARNSPSAVLTQSETSPASTSEHTTGNMKNDSESSGNTTSDLTSRTPPFDVIAAYPYTSEEQDELQFEADELVTVLPWSEPEDEEVGWLYGRRKKTGQKGLFPANYVRLVTS</sequence>
<dbReference type="SUPFAM" id="SSF50044">
    <property type="entry name" value="SH3-domain"/>
    <property type="match status" value="1"/>
</dbReference>
<evidence type="ECO:0000313" key="5">
    <source>
        <dbReference type="WBParaSite" id="MCU_006802-RC"/>
    </source>
</evidence>
<accession>A0A5K3FEJ2</accession>
<dbReference type="PROSITE" id="PS50002">
    <property type="entry name" value="SH3"/>
    <property type="match status" value="1"/>
</dbReference>
<dbReference type="WBParaSite" id="MCU_006802-RC">
    <property type="protein sequence ID" value="MCU_006802-RC"/>
    <property type="gene ID" value="MCU_006802"/>
</dbReference>
<evidence type="ECO:0000259" key="4">
    <source>
        <dbReference type="PROSITE" id="PS50002"/>
    </source>
</evidence>